<dbReference type="AlphaFoldDB" id="A0A3E3E9U9"/>
<dbReference type="SUPFAM" id="SSF46689">
    <property type="entry name" value="Homeodomain-like"/>
    <property type="match status" value="1"/>
</dbReference>
<dbReference type="RefSeq" id="WP_117582459.1">
    <property type="nucleotide sequence ID" value="NZ_QUSL01000036.1"/>
</dbReference>
<keyword evidence="1 2" id="KW-0238">DNA-binding</keyword>
<dbReference type="Pfam" id="PF00440">
    <property type="entry name" value="TetR_N"/>
    <property type="match status" value="1"/>
</dbReference>
<evidence type="ECO:0000256" key="1">
    <source>
        <dbReference type="ARBA" id="ARBA00023125"/>
    </source>
</evidence>
<evidence type="ECO:0000256" key="2">
    <source>
        <dbReference type="PROSITE-ProRule" id="PRU00335"/>
    </source>
</evidence>
<dbReference type="InterPro" id="IPR050624">
    <property type="entry name" value="HTH-type_Tx_Regulator"/>
</dbReference>
<comment type="caution">
    <text evidence="4">The sequence shown here is derived from an EMBL/GenBank/DDBJ whole genome shotgun (WGS) entry which is preliminary data.</text>
</comment>
<dbReference type="SUPFAM" id="SSF48498">
    <property type="entry name" value="Tetracyclin repressor-like, C-terminal domain"/>
    <property type="match status" value="1"/>
</dbReference>
<feature type="DNA-binding region" description="H-T-H motif" evidence="2">
    <location>
        <begin position="26"/>
        <end position="45"/>
    </location>
</feature>
<proteinExistence type="predicted"/>
<dbReference type="PANTHER" id="PTHR43479:SF11">
    <property type="entry name" value="ACREF_ENVCD OPERON REPRESSOR-RELATED"/>
    <property type="match status" value="1"/>
</dbReference>
<organism evidence="4 5">
    <name type="scientific">Thomasclavelia ramosa</name>
    <dbReference type="NCBI Taxonomy" id="1547"/>
    <lineage>
        <taxon>Bacteria</taxon>
        <taxon>Bacillati</taxon>
        <taxon>Bacillota</taxon>
        <taxon>Erysipelotrichia</taxon>
        <taxon>Erysipelotrichales</taxon>
        <taxon>Coprobacillaceae</taxon>
        <taxon>Thomasclavelia</taxon>
    </lineage>
</organism>
<reference evidence="4 5" key="1">
    <citation type="submission" date="2018-08" db="EMBL/GenBank/DDBJ databases">
        <title>A genome reference for cultivated species of the human gut microbiota.</title>
        <authorList>
            <person name="Zou Y."/>
            <person name="Xue W."/>
            <person name="Luo G."/>
        </authorList>
    </citation>
    <scope>NUCLEOTIDE SEQUENCE [LARGE SCALE GENOMIC DNA]</scope>
    <source>
        <strain evidence="4 5">OM06-4</strain>
    </source>
</reference>
<dbReference type="GO" id="GO:0003677">
    <property type="term" value="F:DNA binding"/>
    <property type="evidence" value="ECO:0007669"/>
    <property type="project" value="UniProtKB-UniRule"/>
</dbReference>
<feature type="domain" description="HTH tetR-type" evidence="3">
    <location>
        <begin position="3"/>
        <end position="63"/>
    </location>
</feature>
<evidence type="ECO:0000313" key="4">
    <source>
        <dbReference type="EMBL" id="RGD79474.1"/>
    </source>
</evidence>
<dbReference type="InterPro" id="IPR036271">
    <property type="entry name" value="Tet_transcr_reg_TetR-rel_C_sf"/>
</dbReference>
<evidence type="ECO:0000313" key="5">
    <source>
        <dbReference type="Proteomes" id="UP000261032"/>
    </source>
</evidence>
<dbReference type="PRINTS" id="PR00455">
    <property type="entry name" value="HTHTETR"/>
</dbReference>
<dbReference type="Gene3D" id="1.10.357.10">
    <property type="entry name" value="Tetracycline Repressor, domain 2"/>
    <property type="match status" value="1"/>
</dbReference>
<accession>A0A3E3E9U9</accession>
<gene>
    <name evidence="4" type="ORF">DXB93_16125</name>
</gene>
<protein>
    <submittedName>
        <fullName evidence="4">TetR/AcrR family transcriptional regulator</fullName>
    </submittedName>
</protein>
<evidence type="ECO:0000259" key="3">
    <source>
        <dbReference type="PROSITE" id="PS50977"/>
    </source>
</evidence>
<name>A0A3E3E9U9_9FIRM</name>
<dbReference type="InterPro" id="IPR009057">
    <property type="entry name" value="Homeodomain-like_sf"/>
</dbReference>
<dbReference type="Proteomes" id="UP000261032">
    <property type="component" value="Unassembled WGS sequence"/>
</dbReference>
<dbReference type="EMBL" id="QUSL01000036">
    <property type="protein sequence ID" value="RGD79474.1"/>
    <property type="molecule type" value="Genomic_DNA"/>
</dbReference>
<dbReference type="PROSITE" id="PS50977">
    <property type="entry name" value="HTH_TETR_2"/>
    <property type="match status" value="1"/>
</dbReference>
<dbReference type="InterPro" id="IPR001647">
    <property type="entry name" value="HTH_TetR"/>
</dbReference>
<dbReference type="PANTHER" id="PTHR43479">
    <property type="entry name" value="ACREF/ENVCD OPERON REPRESSOR-RELATED"/>
    <property type="match status" value="1"/>
</dbReference>
<sequence>MTKITKDIIIETAYQLFFKHGYNNVTINDICKECKITKPTFYTYIKSKDDILAHFYDDITEAIVANTANIIMAENYWQQLLICFETLMEESIKLGYDLSSQMFIMNLKEDRGSFDFRDHLTNIAIAIIKKGQATKQIRNQNDPEILYQASAYAFTGYELMWCIKKGQFDWKKELRIALENIYDVAPELRD</sequence>